<dbReference type="EMBL" id="BTGU01000052">
    <property type="protein sequence ID" value="GMN54580.1"/>
    <property type="molecule type" value="Genomic_DNA"/>
</dbReference>
<gene>
    <name evidence="2" type="ORF">TIFTF001_023700</name>
</gene>
<dbReference type="Gene3D" id="1.20.1280.50">
    <property type="match status" value="1"/>
</dbReference>
<sequence>MESSLSEKQGPNWLSLPRDVTLLIFTRLGAVEILKSAQRVCSSWLEICKDPLLWRIIDMRNLSSLSQWSFLLLNLKAMCRRAVDRSSGELVEIFLENSATSELLMYNAERLEFERDPLCVNVCSWWIRVLLCEEIEIECLSAQNDERVNEKLTLKSAHLKSRKIKILRIHGGHFSNSVLSRAASRLPLLEKLELSHCTFSKRYLKLIGRRCPHLKSLTLVSYHGYVVYIGYDKKVEFDEEAIAIAKHMSKPRHLKAFWNPGY</sequence>
<dbReference type="SUPFAM" id="SSF81383">
    <property type="entry name" value="F-box domain"/>
    <property type="match status" value="1"/>
</dbReference>
<dbReference type="CDD" id="cd22164">
    <property type="entry name" value="F-box_AtSKIP19-like"/>
    <property type="match status" value="1"/>
</dbReference>
<evidence type="ECO:0000259" key="1">
    <source>
        <dbReference type="PROSITE" id="PS50181"/>
    </source>
</evidence>
<dbReference type="SUPFAM" id="SSF52047">
    <property type="entry name" value="RNI-like"/>
    <property type="match status" value="1"/>
</dbReference>
<dbReference type="InterPro" id="IPR036047">
    <property type="entry name" value="F-box-like_dom_sf"/>
</dbReference>
<name>A0AA88DE17_FICCA</name>
<keyword evidence="3" id="KW-1185">Reference proteome</keyword>
<dbReference type="Pfam" id="PF12937">
    <property type="entry name" value="F-box-like"/>
    <property type="match status" value="1"/>
</dbReference>
<dbReference type="PANTHER" id="PTHR38926">
    <property type="entry name" value="F-BOX DOMAIN CONTAINING PROTEIN, EXPRESSED"/>
    <property type="match status" value="1"/>
</dbReference>
<dbReference type="AlphaFoldDB" id="A0AA88DE17"/>
<comment type="caution">
    <text evidence="2">The sequence shown here is derived from an EMBL/GenBank/DDBJ whole genome shotgun (WGS) entry which is preliminary data.</text>
</comment>
<dbReference type="Gene3D" id="3.80.10.10">
    <property type="entry name" value="Ribonuclease Inhibitor"/>
    <property type="match status" value="1"/>
</dbReference>
<accession>A0AA88DE17</accession>
<dbReference type="Pfam" id="PF24758">
    <property type="entry name" value="LRR_At5g56370"/>
    <property type="match status" value="1"/>
</dbReference>
<organism evidence="2 3">
    <name type="scientific">Ficus carica</name>
    <name type="common">Common fig</name>
    <dbReference type="NCBI Taxonomy" id="3494"/>
    <lineage>
        <taxon>Eukaryota</taxon>
        <taxon>Viridiplantae</taxon>
        <taxon>Streptophyta</taxon>
        <taxon>Embryophyta</taxon>
        <taxon>Tracheophyta</taxon>
        <taxon>Spermatophyta</taxon>
        <taxon>Magnoliopsida</taxon>
        <taxon>eudicotyledons</taxon>
        <taxon>Gunneridae</taxon>
        <taxon>Pentapetalae</taxon>
        <taxon>rosids</taxon>
        <taxon>fabids</taxon>
        <taxon>Rosales</taxon>
        <taxon>Moraceae</taxon>
        <taxon>Ficeae</taxon>
        <taxon>Ficus</taxon>
    </lineage>
</organism>
<evidence type="ECO:0000313" key="2">
    <source>
        <dbReference type="EMBL" id="GMN54580.1"/>
    </source>
</evidence>
<proteinExistence type="predicted"/>
<dbReference type="InterPro" id="IPR032675">
    <property type="entry name" value="LRR_dom_sf"/>
</dbReference>
<protein>
    <recommendedName>
        <fullName evidence="1">F-box domain-containing protein</fullName>
    </recommendedName>
</protein>
<dbReference type="PROSITE" id="PS50181">
    <property type="entry name" value="FBOX"/>
    <property type="match status" value="1"/>
</dbReference>
<evidence type="ECO:0000313" key="3">
    <source>
        <dbReference type="Proteomes" id="UP001187192"/>
    </source>
</evidence>
<dbReference type="InterPro" id="IPR001810">
    <property type="entry name" value="F-box_dom"/>
</dbReference>
<dbReference type="PANTHER" id="PTHR38926:SF2">
    <property type="entry name" value="F-BOX_LRR-REPEAT PROTEIN 21-RELATED"/>
    <property type="match status" value="1"/>
</dbReference>
<dbReference type="Proteomes" id="UP001187192">
    <property type="component" value="Unassembled WGS sequence"/>
</dbReference>
<reference evidence="2" key="1">
    <citation type="submission" date="2023-07" db="EMBL/GenBank/DDBJ databases">
        <title>draft genome sequence of fig (Ficus carica).</title>
        <authorList>
            <person name="Takahashi T."/>
            <person name="Nishimura K."/>
        </authorList>
    </citation>
    <scope>NUCLEOTIDE SEQUENCE</scope>
</reference>
<dbReference type="InterPro" id="IPR055411">
    <property type="entry name" value="LRR_FXL15/At3g58940/PEG3-like"/>
</dbReference>
<feature type="domain" description="F-box" evidence="1">
    <location>
        <begin position="10"/>
        <end position="57"/>
    </location>
</feature>